<evidence type="ECO:0000313" key="5">
    <source>
        <dbReference type="Proteomes" id="UP001515480"/>
    </source>
</evidence>
<keyword evidence="1" id="KW-0560">Oxidoreductase</keyword>
<dbReference type="PANTHER" id="PTHR43333">
    <property type="entry name" value="2-HACID_DH_C DOMAIN-CONTAINING PROTEIN"/>
    <property type="match status" value="1"/>
</dbReference>
<dbReference type="EMBL" id="JBGBPQ010000019">
    <property type="protein sequence ID" value="KAL1505089.1"/>
    <property type="molecule type" value="Genomic_DNA"/>
</dbReference>
<sequence length="330" mass="34957">MACVVAVLLPAASDPTGEQALAAMPTVEGARFVAVSAAASFDASLLPLVRCLVFHPMASASELEAFLPLLPGCAWVHSLSAGVDKLHALLPTLRGAGVALSNGRGAFSQSLAEYVLAAALHFTKQLPRCEANRRARVWEKFTMGVLAGKTMGFVGYGDIARAAGRLAAPFGVRLVALRRQPHAEGAAPPVAETFSSLDDPAPFYRQCDFVVCTLPLTEQTRRYVGAEAFAAMKPSCVFISLGRGATVDEAALVAALQQGTIAGAACDVFETEPLPESSPLWSCDNLLLTAHNADLTEDFFARAWKIWSDNFACFRNGKPLSTPVDLEAGY</sequence>
<dbReference type="Gene3D" id="3.40.50.720">
    <property type="entry name" value="NAD(P)-binding Rossmann-like Domain"/>
    <property type="match status" value="2"/>
</dbReference>
<dbReference type="Proteomes" id="UP001515480">
    <property type="component" value="Unassembled WGS sequence"/>
</dbReference>
<reference evidence="4 5" key="1">
    <citation type="journal article" date="2024" name="Science">
        <title>Giant polyketide synthase enzymes in the biosynthesis of giant marine polyether toxins.</title>
        <authorList>
            <person name="Fallon T.R."/>
            <person name="Shende V.V."/>
            <person name="Wierzbicki I.H."/>
            <person name="Pendleton A.L."/>
            <person name="Watervoot N.F."/>
            <person name="Auber R.P."/>
            <person name="Gonzalez D.J."/>
            <person name="Wisecaver J.H."/>
            <person name="Moore B.S."/>
        </authorList>
    </citation>
    <scope>NUCLEOTIDE SEQUENCE [LARGE SCALE GENOMIC DNA]</scope>
    <source>
        <strain evidence="4 5">12B1</strain>
    </source>
</reference>
<dbReference type="CDD" id="cd05300">
    <property type="entry name" value="2-Hacid_dh_1"/>
    <property type="match status" value="1"/>
</dbReference>
<dbReference type="AlphaFoldDB" id="A0AB34IUQ1"/>
<evidence type="ECO:0000313" key="4">
    <source>
        <dbReference type="EMBL" id="KAL1505089.1"/>
    </source>
</evidence>
<evidence type="ECO:0000259" key="3">
    <source>
        <dbReference type="Pfam" id="PF02826"/>
    </source>
</evidence>
<accession>A0AB34IUQ1</accession>
<comment type="caution">
    <text evidence="4">The sequence shown here is derived from an EMBL/GenBank/DDBJ whole genome shotgun (WGS) entry which is preliminary data.</text>
</comment>
<organism evidence="4 5">
    <name type="scientific">Prymnesium parvum</name>
    <name type="common">Toxic golden alga</name>
    <dbReference type="NCBI Taxonomy" id="97485"/>
    <lineage>
        <taxon>Eukaryota</taxon>
        <taxon>Haptista</taxon>
        <taxon>Haptophyta</taxon>
        <taxon>Prymnesiophyceae</taxon>
        <taxon>Prymnesiales</taxon>
        <taxon>Prymnesiaceae</taxon>
        <taxon>Prymnesium</taxon>
    </lineage>
</organism>
<dbReference type="InterPro" id="IPR036291">
    <property type="entry name" value="NAD(P)-bd_dom_sf"/>
</dbReference>
<dbReference type="InterPro" id="IPR006140">
    <property type="entry name" value="D-isomer_DH_NAD-bd"/>
</dbReference>
<feature type="domain" description="D-isomer specific 2-hydroxyacid dehydrogenase NAD-binding" evidence="3">
    <location>
        <begin position="117"/>
        <end position="293"/>
    </location>
</feature>
<dbReference type="PANTHER" id="PTHR43333:SF1">
    <property type="entry name" value="D-ISOMER SPECIFIC 2-HYDROXYACID DEHYDROGENASE NAD-BINDING DOMAIN-CONTAINING PROTEIN"/>
    <property type="match status" value="1"/>
</dbReference>
<evidence type="ECO:0000256" key="1">
    <source>
        <dbReference type="ARBA" id="ARBA00023002"/>
    </source>
</evidence>
<proteinExistence type="predicted"/>
<dbReference type="SUPFAM" id="SSF51735">
    <property type="entry name" value="NAD(P)-binding Rossmann-fold domains"/>
    <property type="match status" value="1"/>
</dbReference>
<dbReference type="GO" id="GO:0016491">
    <property type="term" value="F:oxidoreductase activity"/>
    <property type="evidence" value="ECO:0007669"/>
    <property type="project" value="UniProtKB-KW"/>
</dbReference>
<gene>
    <name evidence="4" type="ORF">AB1Y20_008848</name>
</gene>
<keyword evidence="2" id="KW-0520">NAD</keyword>
<dbReference type="Pfam" id="PF02826">
    <property type="entry name" value="2-Hacid_dh_C"/>
    <property type="match status" value="1"/>
</dbReference>
<dbReference type="GO" id="GO:0051287">
    <property type="term" value="F:NAD binding"/>
    <property type="evidence" value="ECO:0007669"/>
    <property type="project" value="InterPro"/>
</dbReference>
<keyword evidence="5" id="KW-1185">Reference proteome</keyword>
<protein>
    <recommendedName>
        <fullName evidence="3">D-isomer specific 2-hydroxyacid dehydrogenase NAD-binding domain-containing protein</fullName>
    </recommendedName>
</protein>
<name>A0AB34IUQ1_PRYPA</name>
<evidence type="ECO:0000256" key="2">
    <source>
        <dbReference type="ARBA" id="ARBA00023027"/>
    </source>
</evidence>